<dbReference type="STRING" id="445975.COLSTE_02326"/>
<dbReference type="InterPro" id="IPR043502">
    <property type="entry name" value="DNA/RNA_pol_sf"/>
</dbReference>
<dbReference type="AlphaFoldDB" id="B6GDZ1"/>
<reference evidence="1 2" key="2">
    <citation type="submission" date="2008-10" db="EMBL/GenBank/DDBJ databases">
        <authorList>
            <person name="Fulton L."/>
            <person name="Clifton S."/>
            <person name="Fulton B."/>
            <person name="Xu J."/>
            <person name="Minx P."/>
            <person name="Pepin K.H."/>
            <person name="Johnson M."/>
            <person name="Thiruvilangam P."/>
            <person name="Bhonagiri V."/>
            <person name="Nash W.E."/>
            <person name="Mardis E.R."/>
            <person name="Wilson R.K."/>
        </authorList>
    </citation>
    <scope>NUCLEOTIDE SEQUENCE [LARGE SCALE GENOMIC DNA]</scope>
    <source>
        <strain evidence="1 2">DSM 13279</strain>
    </source>
</reference>
<dbReference type="RefSeq" id="WP_006721951.1">
    <property type="nucleotide sequence ID" value="NZ_DS995479.1"/>
</dbReference>
<feature type="non-terminal residue" evidence="1">
    <location>
        <position position="1"/>
    </location>
</feature>
<dbReference type="EMBL" id="ABXJ01000134">
    <property type="protein sequence ID" value="EEA89504.1"/>
    <property type="molecule type" value="Genomic_DNA"/>
</dbReference>
<evidence type="ECO:0000313" key="1">
    <source>
        <dbReference type="EMBL" id="EEA89504.1"/>
    </source>
</evidence>
<keyword evidence="2" id="KW-1185">Reference proteome</keyword>
<evidence type="ECO:0000313" key="2">
    <source>
        <dbReference type="Proteomes" id="UP000003560"/>
    </source>
</evidence>
<proteinExistence type="predicted"/>
<organism evidence="1 2">
    <name type="scientific">Collinsella stercoris DSM 13279</name>
    <dbReference type="NCBI Taxonomy" id="445975"/>
    <lineage>
        <taxon>Bacteria</taxon>
        <taxon>Bacillati</taxon>
        <taxon>Actinomycetota</taxon>
        <taxon>Coriobacteriia</taxon>
        <taxon>Coriobacteriales</taxon>
        <taxon>Coriobacteriaceae</taxon>
        <taxon>Collinsella</taxon>
    </lineage>
</organism>
<evidence type="ECO:0008006" key="3">
    <source>
        <dbReference type="Google" id="ProtNLM"/>
    </source>
</evidence>
<dbReference type="Proteomes" id="UP000003560">
    <property type="component" value="Unassembled WGS sequence"/>
</dbReference>
<gene>
    <name evidence="1" type="ORF">COLSTE_02326</name>
</gene>
<name>B6GDZ1_9ACTN</name>
<comment type="caution">
    <text evidence="1">The sequence shown here is derived from an EMBL/GenBank/DDBJ whole genome shotgun (WGS) entry which is preliminary data.</text>
</comment>
<dbReference type="SUPFAM" id="SSF56672">
    <property type="entry name" value="DNA/RNA polymerases"/>
    <property type="match status" value="1"/>
</dbReference>
<reference evidence="1 2" key="1">
    <citation type="submission" date="2008-10" db="EMBL/GenBank/DDBJ databases">
        <title>Draft genome sequence of Collinsella stercoris (DSM 13279).</title>
        <authorList>
            <person name="Sudarsanam P."/>
            <person name="Ley R."/>
            <person name="Guruge J."/>
            <person name="Turnbaugh P.J."/>
            <person name="Mahowald M."/>
            <person name="Liep D."/>
            <person name="Gordon J."/>
        </authorList>
    </citation>
    <scope>NUCLEOTIDE SEQUENCE [LARGE SCALE GENOMIC DNA]</scope>
    <source>
        <strain evidence="1 2">DSM 13279</strain>
    </source>
</reference>
<dbReference type="eggNOG" id="ENOG502ZAHJ">
    <property type="taxonomic scope" value="Bacteria"/>
</dbReference>
<sequence>RDSGAPSGQAAGRAVGVSAPLPVLARGDATTAIERIHNGFGIPALDAMRGREFTGPHVEVGFDTEYVEVDGVRYVLTYQFTVLDGDAVRQWIMFSMTGERLSRDDALAVVIRGMSPAYEYADYQCWFVHMPVDGKPGECELVSVHAPRITGRHGSGERMASARARVETFLAMCEALPYDEELTALMEPARMTKAEARDLPVIGRSYDKHGAVTEEFTYRGLLRAESSYDDDRLADHEEPSAYRYRDVFAGTRASGCSVGYTNDYTDVGRDSAGERDPDWRLVVTLVEHFGMADATTFERGLFEKDLMTRLSKVQGGLVTLRPVSLMVGTATRSWAFQQVLLNVRDTMCYAPAAKKTLAALGEAIGLPKIDIPHEWKENMDQLWTVDPVLFCEYAVNDAVIALFYAKALFGENNELPVTANGAAARVARQSIGEYLRCANQAEFDLKYRGLVKIKRGMAYTATGMVPFSKLTPHSTDAATVMNMASAGYHGGLNGCMHVGSFPYITYDVDARNAYPTGMMLVVDIDWTSPILREWRDAELSWDDFDAALGPCTPLLAEVEFEFPRSVYQPSIGIACDGSLVFPRTSKGANVCVASGPELWAAKKLGARVIIRHAVLLRTLRNDDGVFSRSLSEVCRMFVESRAQAVEMYGAKSLAELLAKLGINCNYGKVSQGVSPKATYNAMTGCMEDLEGSSITSPYHACMITALVRVLLVMAINQLHDLGYEVFSVTTDGFITDAPADVIEELDLYGLAKYFREARLQLTGYKDPSVWSLKHVQDDLCNFTTRGNVSLRVGGADSVLGGHPGVCAHNSLVTGEEKDSYEDRHALMLAVASRTGRVETHKARPTSFRALTSRSERADFGFRDQGRYLSMDFDMKRRPLRETLAEGTLTLDGVDFKVASVDTAPWDSVEEFMKGKRLGERIAREGGCLRTRADWDVWFLRYGLEGAYVSKDPVWTLVRAAVCAYRQGALAIGPLAALDTGKRGSVDACCRWINRFIPRSSKHHGKFNANTWKDCRKSNRNIVAPEDMLAEIVECMRSDDPDSWLVLWP</sequence>
<accession>B6GDZ1</accession>
<protein>
    <recommendedName>
        <fullName evidence="3">DNA-directed DNA polymerase</fullName>
    </recommendedName>
</protein>
<dbReference type="HOGENOM" id="CLU_010802_0_0_11"/>